<dbReference type="AlphaFoldDB" id="A0AA40BF29"/>
<name>A0AA40BF29_9PEZI</name>
<keyword evidence="4" id="KW-1185">Reference proteome</keyword>
<evidence type="ECO:0000313" key="3">
    <source>
        <dbReference type="EMBL" id="KAK0733079.1"/>
    </source>
</evidence>
<dbReference type="EMBL" id="JAUIRO010000001">
    <property type="protein sequence ID" value="KAK0733079.1"/>
    <property type="molecule type" value="Genomic_DNA"/>
</dbReference>
<feature type="compositionally biased region" description="Basic residues" evidence="1">
    <location>
        <begin position="1"/>
        <end position="14"/>
    </location>
</feature>
<dbReference type="GeneID" id="85326559"/>
<sequence>MEVFRRIVKKKPRTPPKQDDDDAEPSAAAHPLDILPSLPATRRPVTPDPVTTRRPPQPIPPFFTLPYELRHEIYLLVLGHRTIHLDMRYTAASTAPGHPHTTAGAFFFAHRRWRWRAHTCHRDPAAQAAHDRCGAGGPPPTNCAAHPHTPCAIGPETLGLLLACRATYREAAAVLYGPANTFHVSSGALLLRTPALLAPPRAAQLARLVLALTHESVAQFAAAHLGLAPGRPAFVALLAAVPKAFPGLRSLQVLALAAPGTARAWRAGEGEFAELAGEGELARAFLGPVDALVRAFAGQLRECVFVLESYVFDAFLEGDLAEAERMEDGVGWVQFWRPVPGVVGAPKAGYWIRRVMACAEAWYTLTYVPPE</sequence>
<reference evidence="3" key="1">
    <citation type="submission" date="2023-06" db="EMBL/GenBank/DDBJ databases">
        <title>Genome-scale phylogeny and comparative genomics of the fungal order Sordariales.</title>
        <authorList>
            <consortium name="Lawrence Berkeley National Laboratory"/>
            <person name="Hensen N."/>
            <person name="Bonometti L."/>
            <person name="Westerberg I."/>
            <person name="Brannstrom I.O."/>
            <person name="Guillou S."/>
            <person name="Cros-Aarteil S."/>
            <person name="Calhoun S."/>
            <person name="Haridas S."/>
            <person name="Kuo A."/>
            <person name="Mondo S."/>
            <person name="Pangilinan J."/>
            <person name="Riley R."/>
            <person name="LaButti K."/>
            <person name="Andreopoulos B."/>
            <person name="Lipzen A."/>
            <person name="Chen C."/>
            <person name="Yanf M."/>
            <person name="Daum C."/>
            <person name="Ng V."/>
            <person name="Clum A."/>
            <person name="Steindorff A."/>
            <person name="Ohm R."/>
            <person name="Martin F."/>
            <person name="Silar P."/>
            <person name="Natvig D."/>
            <person name="Lalanne C."/>
            <person name="Gautier V."/>
            <person name="Ament-velasquez S.L."/>
            <person name="Kruys A."/>
            <person name="Hutchinson M.I."/>
            <person name="Powell A.J."/>
            <person name="Barry K."/>
            <person name="Miller A.N."/>
            <person name="Grigoriev I.V."/>
            <person name="Debuchy R."/>
            <person name="Gladieux P."/>
            <person name="Thoren M.H."/>
            <person name="Johannesson H."/>
        </authorList>
    </citation>
    <scope>NUCLEOTIDE SEQUENCE</scope>
    <source>
        <strain evidence="3">SMH2392-1A</strain>
    </source>
</reference>
<evidence type="ECO:0000256" key="1">
    <source>
        <dbReference type="SAM" id="MobiDB-lite"/>
    </source>
</evidence>
<feature type="domain" description="DUF7730" evidence="2">
    <location>
        <begin position="60"/>
        <end position="223"/>
    </location>
</feature>
<gene>
    <name evidence="3" type="ORF">B0T26DRAFT_736136</name>
</gene>
<dbReference type="PANTHER" id="PTHR38790">
    <property type="entry name" value="2EXR DOMAIN-CONTAINING PROTEIN-RELATED"/>
    <property type="match status" value="1"/>
</dbReference>
<accession>A0AA40BF29</accession>
<feature type="compositionally biased region" description="Low complexity" evidence="1">
    <location>
        <begin position="39"/>
        <end position="54"/>
    </location>
</feature>
<organism evidence="3 4">
    <name type="scientific">Lasiosphaeria miniovina</name>
    <dbReference type="NCBI Taxonomy" id="1954250"/>
    <lineage>
        <taxon>Eukaryota</taxon>
        <taxon>Fungi</taxon>
        <taxon>Dikarya</taxon>
        <taxon>Ascomycota</taxon>
        <taxon>Pezizomycotina</taxon>
        <taxon>Sordariomycetes</taxon>
        <taxon>Sordariomycetidae</taxon>
        <taxon>Sordariales</taxon>
        <taxon>Lasiosphaeriaceae</taxon>
        <taxon>Lasiosphaeria</taxon>
    </lineage>
</organism>
<proteinExistence type="predicted"/>
<dbReference type="InterPro" id="IPR056632">
    <property type="entry name" value="DUF7730"/>
</dbReference>
<comment type="caution">
    <text evidence="3">The sequence shown here is derived from an EMBL/GenBank/DDBJ whole genome shotgun (WGS) entry which is preliminary data.</text>
</comment>
<protein>
    <recommendedName>
        <fullName evidence="2">DUF7730 domain-containing protein</fullName>
    </recommendedName>
</protein>
<dbReference type="RefSeq" id="XP_060301956.1">
    <property type="nucleotide sequence ID" value="XM_060443289.1"/>
</dbReference>
<evidence type="ECO:0000259" key="2">
    <source>
        <dbReference type="Pfam" id="PF24864"/>
    </source>
</evidence>
<dbReference type="Pfam" id="PF24864">
    <property type="entry name" value="DUF7730"/>
    <property type="match status" value="1"/>
</dbReference>
<dbReference type="Proteomes" id="UP001172101">
    <property type="component" value="Unassembled WGS sequence"/>
</dbReference>
<evidence type="ECO:0000313" key="4">
    <source>
        <dbReference type="Proteomes" id="UP001172101"/>
    </source>
</evidence>
<dbReference type="PANTHER" id="PTHR38790:SF4">
    <property type="entry name" value="2EXR DOMAIN-CONTAINING PROTEIN"/>
    <property type="match status" value="1"/>
</dbReference>
<feature type="region of interest" description="Disordered" evidence="1">
    <location>
        <begin position="1"/>
        <end position="57"/>
    </location>
</feature>